<dbReference type="Proteomes" id="UP000030706">
    <property type="component" value="Unassembled WGS sequence"/>
</dbReference>
<evidence type="ECO:0000313" key="1">
    <source>
        <dbReference type="EMBL" id="KEQ78547.1"/>
    </source>
</evidence>
<dbReference type="GeneID" id="40741436"/>
<dbReference type="EMBL" id="KL585020">
    <property type="protein sequence ID" value="KEQ78547.1"/>
    <property type="molecule type" value="Genomic_DNA"/>
</dbReference>
<evidence type="ECO:0000313" key="2">
    <source>
        <dbReference type="Proteomes" id="UP000030706"/>
    </source>
</evidence>
<reference evidence="1 2" key="1">
    <citation type="journal article" date="2014" name="BMC Genomics">
        <title>Genome sequencing of four Aureobasidium pullulans varieties: biotechnological potential, stress tolerance, and description of new species.</title>
        <authorList>
            <person name="Gostin Ar C."/>
            <person name="Ohm R.A."/>
            <person name="Kogej T."/>
            <person name="Sonjak S."/>
            <person name="Turk M."/>
            <person name="Zajc J."/>
            <person name="Zalar P."/>
            <person name="Grube M."/>
            <person name="Sun H."/>
            <person name="Han J."/>
            <person name="Sharma A."/>
            <person name="Chiniquy J."/>
            <person name="Ngan C.Y."/>
            <person name="Lipzen A."/>
            <person name="Barry K."/>
            <person name="Grigoriev I.V."/>
            <person name="Gunde-Cimerman N."/>
        </authorList>
    </citation>
    <scope>NUCLEOTIDE SEQUENCE [LARGE SCALE GENOMIC DNA]</scope>
    <source>
        <strain evidence="1 2">EXF-150</strain>
    </source>
</reference>
<keyword evidence="2" id="KW-1185">Reference proteome</keyword>
<name>A0A074X905_AURPU</name>
<proteinExistence type="predicted"/>
<accession>A0A074X905</accession>
<protein>
    <submittedName>
        <fullName evidence="1">Uncharacterized protein</fullName>
    </submittedName>
</protein>
<dbReference type="AlphaFoldDB" id="A0A074X905"/>
<dbReference type="RefSeq" id="XP_029754734.1">
    <property type="nucleotide sequence ID" value="XM_029899130.1"/>
</dbReference>
<dbReference type="HOGENOM" id="CLU_1447388_0_0_1"/>
<organism evidence="1 2">
    <name type="scientific">Aureobasidium pullulans EXF-150</name>
    <dbReference type="NCBI Taxonomy" id="1043002"/>
    <lineage>
        <taxon>Eukaryota</taxon>
        <taxon>Fungi</taxon>
        <taxon>Dikarya</taxon>
        <taxon>Ascomycota</taxon>
        <taxon>Pezizomycotina</taxon>
        <taxon>Dothideomycetes</taxon>
        <taxon>Dothideomycetidae</taxon>
        <taxon>Dothideales</taxon>
        <taxon>Saccotheciaceae</taxon>
        <taxon>Aureobasidium</taxon>
    </lineage>
</organism>
<gene>
    <name evidence="1" type="ORF">M438DRAFT_171875</name>
</gene>
<sequence length="187" mass="21148">MTVESSEIPLQTVLAVDEIEKPHPYAVSARDEDQPELRLDWRQAREPTKVCSTAGSPLQTHAVPSEQLRLSPANPCIDQDQGQQEGRTRLNFDGLNQVLNLGVPRAEQRTVDTRSMYDNTPSHSFTNSERSNIPTMTSCKMLPSFMCSEEGPQEDVSPEYLHLSRSIVLRQRMLAYGEIRQDVLWGH</sequence>